<evidence type="ECO:0000256" key="1">
    <source>
        <dbReference type="SAM" id="MobiDB-lite"/>
    </source>
</evidence>
<dbReference type="AlphaFoldDB" id="A0A238F353"/>
<feature type="compositionally biased region" description="Low complexity" evidence="1">
    <location>
        <begin position="1"/>
        <end position="11"/>
    </location>
</feature>
<keyword evidence="3" id="KW-1185">Reference proteome</keyword>
<reference evidence="3" key="1">
    <citation type="submission" date="2016-09" db="EMBL/GenBank/DDBJ databases">
        <authorList>
            <person name="Jeantristanb JTB J.-T."/>
            <person name="Ricardo R."/>
        </authorList>
    </citation>
    <scope>NUCLEOTIDE SEQUENCE [LARGE SCALE GENOMIC DNA]</scope>
</reference>
<evidence type="ECO:0000313" key="2">
    <source>
        <dbReference type="EMBL" id="SCV68580.1"/>
    </source>
</evidence>
<accession>A0A238F353</accession>
<dbReference type="Proteomes" id="UP000198372">
    <property type="component" value="Unassembled WGS sequence"/>
</dbReference>
<feature type="region of interest" description="Disordered" evidence="1">
    <location>
        <begin position="177"/>
        <end position="260"/>
    </location>
</feature>
<dbReference type="STRING" id="269621.A0A238F353"/>
<feature type="compositionally biased region" description="Polar residues" evidence="1">
    <location>
        <begin position="152"/>
        <end position="163"/>
    </location>
</feature>
<organism evidence="2 3">
    <name type="scientific">Microbotryum intermedium</name>
    <dbReference type="NCBI Taxonomy" id="269621"/>
    <lineage>
        <taxon>Eukaryota</taxon>
        <taxon>Fungi</taxon>
        <taxon>Dikarya</taxon>
        <taxon>Basidiomycota</taxon>
        <taxon>Pucciniomycotina</taxon>
        <taxon>Microbotryomycetes</taxon>
        <taxon>Microbotryales</taxon>
        <taxon>Microbotryaceae</taxon>
        <taxon>Microbotryum</taxon>
    </lineage>
</organism>
<feature type="region of interest" description="Disordered" evidence="1">
    <location>
        <begin position="1"/>
        <end position="163"/>
    </location>
</feature>
<feature type="compositionally biased region" description="Polar residues" evidence="1">
    <location>
        <begin position="98"/>
        <end position="113"/>
    </location>
</feature>
<gene>
    <name evidence="2" type="ORF">BQ2448_701</name>
</gene>
<sequence length="325" mass="34752">MTAAPSLLSRLAPPPPESATPPSTSSTGAQHPEHVPGAPSPTVQRTRTRGARNRNHQQQQQQSQVSSLPPATEHESALHSTRARPPPKGTTAPRSIPAPTTKSASDLATSRWASSPPPSPPLSKSPKTTFKTHSNTIGADKSPSKHEVSTPHHGTTNEVTSSDAISAIDGLLARLRTMDLSSPSTQSTTTNNVEVTTLPPKPETTAPPPSVPPKTANTITKKPALGGRSMWADDSDDDEHASLPETYKPLIVEDKKPVERPTQLEPAVQISTAPKPAPMPAASIRPECSFASLYTTPSPTTCFEPIHLPTRYSILLYKLGRRRRR</sequence>
<evidence type="ECO:0000313" key="3">
    <source>
        <dbReference type="Proteomes" id="UP000198372"/>
    </source>
</evidence>
<dbReference type="EMBL" id="FMSP01000003">
    <property type="protein sequence ID" value="SCV68580.1"/>
    <property type="molecule type" value="Genomic_DNA"/>
</dbReference>
<feature type="compositionally biased region" description="Pro residues" evidence="1">
    <location>
        <begin position="199"/>
        <end position="212"/>
    </location>
</feature>
<feature type="compositionally biased region" description="Low complexity" evidence="1">
    <location>
        <begin position="57"/>
        <end position="67"/>
    </location>
</feature>
<feature type="compositionally biased region" description="Basic residues" evidence="1">
    <location>
        <begin position="46"/>
        <end position="55"/>
    </location>
</feature>
<name>A0A238F353_9BASI</name>
<feature type="compositionally biased region" description="Low complexity" evidence="1">
    <location>
        <begin position="181"/>
        <end position="190"/>
    </location>
</feature>
<proteinExistence type="predicted"/>
<dbReference type="OrthoDB" id="10525969at2759"/>
<protein>
    <submittedName>
        <fullName evidence="2">BQ2448_701 protein</fullName>
    </submittedName>
</protein>
<feature type="compositionally biased region" description="Low complexity" evidence="1">
    <location>
        <begin position="20"/>
        <end position="29"/>
    </location>
</feature>
<feature type="compositionally biased region" description="Polar residues" evidence="1">
    <location>
        <begin position="128"/>
        <end position="137"/>
    </location>
</feature>